<feature type="transmembrane region" description="Helical" evidence="2">
    <location>
        <begin position="98"/>
        <end position="117"/>
    </location>
</feature>
<reference evidence="4" key="1">
    <citation type="submission" date="2015-09" db="EMBL/GenBank/DDBJ databases">
        <authorList>
            <consortium name="Pathogen Informatics"/>
        </authorList>
    </citation>
    <scope>NUCLEOTIDE SEQUENCE [LARGE SCALE GENOMIC DNA]</scope>
    <source>
        <strain evidence="4">Lake Konstanz</strain>
    </source>
</reference>
<keyword evidence="2" id="KW-0812">Transmembrane</keyword>
<gene>
    <name evidence="3" type="ORF">BSAL_19645</name>
</gene>
<keyword evidence="4" id="KW-1185">Reference proteome</keyword>
<organism evidence="3 4">
    <name type="scientific">Bodo saltans</name>
    <name type="common">Flagellated protozoan</name>
    <dbReference type="NCBI Taxonomy" id="75058"/>
    <lineage>
        <taxon>Eukaryota</taxon>
        <taxon>Discoba</taxon>
        <taxon>Euglenozoa</taxon>
        <taxon>Kinetoplastea</taxon>
        <taxon>Metakinetoplastina</taxon>
        <taxon>Eubodonida</taxon>
        <taxon>Bodonidae</taxon>
        <taxon>Bodo</taxon>
    </lineage>
</organism>
<dbReference type="EMBL" id="CYKH01001710">
    <property type="protein sequence ID" value="CUG89164.1"/>
    <property type="molecule type" value="Genomic_DNA"/>
</dbReference>
<dbReference type="Proteomes" id="UP000051952">
    <property type="component" value="Unassembled WGS sequence"/>
</dbReference>
<evidence type="ECO:0000256" key="2">
    <source>
        <dbReference type="SAM" id="Phobius"/>
    </source>
</evidence>
<dbReference type="VEuPathDB" id="TriTrypDB:BSAL_19645"/>
<accession>A0A0S4JCC5</accession>
<feature type="transmembrane region" description="Helical" evidence="2">
    <location>
        <begin position="52"/>
        <end position="78"/>
    </location>
</feature>
<dbReference type="AlphaFoldDB" id="A0A0S4JCC5"/>
<evidence type="ECO:0000313" key="4">
    <source>
        <dbReference type="Proteomes" id="UP000051952"/>
    </source>
</evidence>
<evidence type="ECO:0000313" key="3">
    <source>
        <dbReference type="EMBL" id="CUG89164.1"/>
    </source>
</evidence>
<evidence type="ECO:0000256" key="1">
    <source>
        <dbReference type="SAM" id="MobiDB-lite"/>
    </source>
</evidence>
<keyword evidence="2" id="KW-0472">Membrane</keyword>
<sequence>MVTPAPFTEADMLAMKIRLGITVGGGCFSVACGVVMLVAYHRYRAHVYNHFNNLYVLGIGGFGLVQSISSAVFAAIHLTQLEDYSAAACIVNASFQQFFSFGGQVFAFAFFIALLMLRGTLCDGCYKSSVSVVEVVRHQTPRPKSWLGWGSRNSLSGSQAAVPPTGESGPSTPRSPALISREATMSSGALVTPRTRLVPPPDGEHVPSTPAALLHQTSSETFYSEPTFWTSHKDMVRWLWPIVAVLGSTITTVVMLVLVVQDASVPPSVGPVADPQNFQVLLGWCWIPDNNEQLRFWCAYFLSIVTFVTAIAALVVLGRFEAGVTWGLHANVYLRLLSLSLYIALAYFLGAVSIFTNDAGITRYVGYAATAVFTLGEAWIAVVFLATERVFLQFFLEPHATTAPGNGFSRAINHLLTVAVEGAYVPSSVNRFHTSRDPLGVIDSQRVVDDDEQSYGTEVMSTRRLMQAYEEDYRSPGGASNVGYSSMR</sequence>
<keyword evidence="2" id="KW-1133">Transmembrane helix</keyword>
<feature type="transmembrane region" description="Helical" evidence="2">
    <location>
        <begin position="299"/>
        <end position="320"/>
    </location>
</feature>
<feature type="transmembrane region" description="Helical" evidence="2">
    <location>
        <begin position="20"/>
        <end position="40"/>
    </location>
</feature>
<feature type="transmembrane region" description="Helical" evidence="2">
    <location>
        <begin position="238"/>
        <end position="260"/>
    </location>
</feature>
<proteinExistence type="predicted"/>
<feature type="transmembrane region" description="Helical" evidence="2">
    <location>
        <begin position="364"/>
        <end position="386"/>
    </location>
</feature>
<feature type="region of interest" description="Disordered" evidence="1">
    <location>
        <begin position="147"/>
        <end position="177"/>
    </location>
</feature>
<protein>
    <submittedName>
        <fullName evidence="3">Membrane-associated protein, putative</fullName>
    </submittedName>
</protein>
<feature type="transmembrane region" description="Helical" evidence="2">
    <location>
        <begin position="332"/>
        <end position="352"/>
    </location>
</feature>
<name>A0A0S4JCC5_BODSA</name>